<name>A0A1H9Z939_9FIRM</name>
<dbReference type="EMBL" id="FOHN01000003">
    <property type="protein sequence ID" value="SES77383.1"/>
    <property type="molecule type" value="Genomic_DNA"/>
</dbReference>
<evidence type="ECO:0000313" key="3">
    <source>
        <dbReference type="Proteomes" id="UP000199800"/>
    </source>
</evidence>
<dbReference type="RefSeq" id="WP_092476030.1">
    <property type="nucleotide sequence ID" value="NZ_FOHN01000003.1"/>
</dbReference>
<dbReference type="Gene3D" id="2.60.40.10">
    <property type="entry name" value="Immunoglobulins"/>
    <property type="match status" value="1"/>
</dbReference>
<proteinExistence type="predicted"/>
<gene>
    <name evidence="2" type="ORF">SAMN04487772_10335</name>
</gene>
<dbReference type="InterPro" id="IPR024361">
    <property type="entry name" value="BACON"/>
</dbReference>
<reference evidence="2 3" key="1">
    <citation type="submission" date="2016-10" db="EMBL/GenBank/DDBJ databases">
        <authorList>
            <person name="de Groot N.N."/>
        </authorList>
    </citation>
    <scope>NUCLEOTIDE SEQUENCE [LARGE SCALE GENOMIC DNA]</scope>
    <source>
        <strain evidence="2 3">DSM 1801</strain>
    </source>
</reference>
<sequence>MKNYLKKVIGVVMVCALCIGVMPQTVNAKIDRRRTMVITEDVFPLFLDSSDGSTTIRSASITVSYAQQSGAVYVSSDETWHAVATAGWIRITKLGSIVKYELTQNNGTTMRTGTVIIYGEGYRGEFVINQEPKENQKPKENPTISIAPWEDGGTIELYL</sequence>
<dbReference type="InterPro" id="IPR013783">
    <property type="entry name" value="Ig-like_fold"/>
</dbReference>
<feature type="domain" description="BACON" evidence="1">
    <location>
        <begin position="84"/>
        <end position="131"/>
    </location>
</feature>
<dbReference type="Pfam" id="PF13004">
    <property type="entry name" value="BACON"/>
    <property type="match status" value="1"/>
</dbReference>
<evidence type="ECO:0000313" key="2">
    <source>
        <dbReference type="EMBL" id="SES77383.1"/>
    </source>
</evidence>
<accession>A0A1H9Z939</accession>
<protein>
    <submittedName>
        <fullName evidence="2">Putative binding domain-containing protein, N-terminal</fullName>
    </submittedName>
</protein>
<keyword evidence="3" id="KW-1185">Reference proteome</keyword>
<dbReference type="AlphaFoldDB" id="A0A1H9Z939"/>
<dbReference type="Proteomes" id="UP000199800">
    <property type="component" value="Unassembled WGS sequence"/>
</dbReference>
<organism evidence="2 3">
    <name type="scientific">[Clostridium] polysaccharolyticum</name>
    <dbReference type="NCBI Taxonomy" id="29364"/>
    <lineage>
        <taxon>Bacteria</taxon>
        <taxon>Bacillati</taxon>
        <taxon>Bacillota</taxon>
        <taxon>Clostridia</taxon>
        <taxon>Lachnospirales</taxon>
        <taxon>Lachnospiraceae</taxon>
    </lineage>
</organism>
<evidence type="ECO:0000259" key="1">
    <source>
        <dbReference type="Pfam" id="PF13004"/>
    </source>
</evidence>
<dbReference type="CDD" id="cd14948">
    <property type="entry name" value="BACON"/>
    <property type="match status" value="1"/>
</dbReference>
<dbReference type="STRING" id="29364.SAMN04487772_10335"/>